<dbReference type="CDD" id="cd01335">
    <property type="entry name" value="Radical_SAM"/>
    <property type="match status" value="1"/>
</dbReference>
<dbReference type="SFLD" id="SFLDG01067">
    <property type="entry name" value="SPASM/twitch_domain_containing"/>
    <property type="match status" value="2"/>
</dbReference>
<dbReference type="Pfam" id="PF04055">
    <property type="entry name" value="Radical_SAM"/>
    <property type="match status" value="1"/>
</dbReference>
<reference evidence="8 9" key="1">
    <citation type="submission" date="2021-05" db="EMBL/GenBank/DDBJ databases">
        <title>A novel Methanospirillum isolate from a pyrite-forming mixed culture.</title>
        <authorList>
            <person name="Bunk B."/>
            <person name="Sproer C."/>
            <person name="Spring S."/>
            <person name="Pester M."/>
        </authorList>
    </citation>
    <scope>NUCLEOTIDE SEQUENCE [LARGE SCALE GENOMIC DNA]</scope>
    <source>
        <strain evidence="8 9">J.3.6.1-F.2.7.3</strain>
    </source>
</reference>
<dbReference type="Gene3D" id="3.20.20.70">
    <property type="entry name" value="Aldolase class I"/>
    <property type="match status" value="1"/>
</dbReference>
<dbReference type="SFLD" id="SFLDS00029">
    <property type="entry name" value="Radical_SAM"/>
    <property type="match status" value="2"/>
</dbReference>
<dbReference type="PIRSF" id="PIRSF037420">
    <property type="entry name" value="PQQ_syn_pqqE"/>
    <property type="match status" value="1"/>
</dbReference>
<dbReference type="AlphaFoldDB" id="A0A8E7B0Q1"/>
<dbReference type="InterPro" id="IPR013785">
    <property type="entry name" value="Aldolase_TIM"/>
</dbReference>
<proteinExistence type="predicted"/>
<dbReference type="RefSeq" id="WP_214421036.1">
    <property type="nucleotide sequence ID" value="NZ_CP075546.1"/>
</dbReference>
<dbReference type="Proteomes" id="UP000680656">
    <property type="component" value="Chromosome"/>
</dbReference>
<dbReference type="GeneID" id="65096964"/>
<dbReference type="InterPro" id="IPR023885">
    <property type="entry name" value="4Fe4S-binding_SPASM_dom"/>
</dbReference>
<organism evidence="8 9">
    <name type="scientific">Methanospirillum purgamenti</name>
    <dbReference type="NCBI Taxonomy" id="2834276"/>
    <lineage>
        <taxon>Archaea</taxon>
        <taxon>Methanobacteriati</taxon>
        <taxon>Methanobacteriota</taxon>
        <taxon>Stenosarchaea group</taxon>
        <taxon>Methanomicrobia</taxon>
        <taxon>Methanomicrobiales</taxon>
        <taxon>Methanospirillaceae</taxon>
        <taxon>Methanospirillum</taxon>
    </lineage>
</organism>
<evidence type="ECO:0000313" key="8">
    <source>
        <dbReference type="EMBL" id="QVV90265.1"/>
    </source>
</evidence>
<evidence type="ECO:0000256" key="6">
    <source>
        <dbReference type="ARBA" id="ARBA00023014"/>
    </source>
</evidence>
<dbReference type="GO" id="GO:0003824">
    <property type="term" value="F:catalytic activity"/>
    <property type="evidence" value="ECO:0007669"/>
    <property type="project" value="InterPro"/>
</dbReference>
<evidence type="ECO:0000256" key="1">
    <source>
        <dbReference type="ARBA" id="ARBA00001966"/>
    </source>
</evidence>
<dbReference type="InterPro" id="IPR034391">
    <property type="entry name" value="AdoMet-like_SPASM_containing"/>
</dbReference>
<dbReference type="InterPro" id="IPR050377">
    <property type="entry name" value="Radical_SAM_PqqE_MftC-like"/>
</dbReference>
<name>A0A8E7B0Q1_9EURY</name>
<dbReference type="CDD" id="cd21123">
    <property type="entry name" value="SPASM_MftC-like"/>
    <property type="match status" value="1"/>
</dbReference>
<dbReference type="GO" id="GO:0006783">
    <property type="term" value="P:heme biosynthetic process"/>
    <property type="evidence" value="ECO:0007669"/>
    <property type="project" value="TreeGrafter"/>
</dbReference>
<dbReference type="PANTHER" id="PTHR11228">
    <property type="entry name" value="RADICAL SAM DOMAIN PROTEIN"/>
    <property type="match status" value="1"/>
</dbReference>
<feature type="domain" description="Radical SAM core" evidence="7">
    <location>
        <begin position="36"/>
        <end position="253"/>
    </location>
</feature>
<dbReference type="Pfam" id="PF13186">
    <property type="entry name" value="SPASM"/>
    <property type="match status" value="1"/>
</dbReference>
<dbReference type="InterPro" id="IPR007197">
    <property type="entry name" value="rSAM"/>
</dbReference>
<sequence>MNRITQCLHGKGTVSSMMAGEGKTDEIRPEYLAYSPTLRPVVFWNLTRRCNLSCEHCYNASGRDRGTEDELSTKEALSFLDDCRQLRVPVLLLTGGEPLMRDDIWELASYARDIGIKTAISTNGTLITPEIVKKIKESGIGYVGISLDGARAETHDRFRNSSGAFEKSVQAFSYCQEAGIRCGVRVTLTRENMHELGDLIDLALQIGACRLCVYWLVPSGRGAASYDALQLTRDEVCAALDLLQQYAQKTESSVMEFLTVDGPQDAIHLLEWMENSGYEDLPEAKNLVASMKGGCSAGIRVANVTETGDVYPCQFAQLPEFRIGSIRKQSFSEIWNDPNNPVLKLFREKKEHLTGKCRSCSYLDLCGGGCRVRAYWQSGDFHADDPFCFIKR</sequence>
<dbReference type="KEGG" id="mrtj:KHC33_07230"/>
<keyword evidence="3" id="KW-0949">S-adenosyl-L-methionine</keyword>
<dbReference type="InterPro" id="IPR058240">
    <property type="entry name" value="rSAM_sf"/>
</dbReference>
<gene>
    <name evidence="8" type="ORF">KHC33_07230</name>
</gene>
<dbReference type="PROSITE" id="PS51918">
    <property type="entry name" value="RADICAL_SAM"/>
    <property type="match status" value="1"/>
</dbReference>
<dbReference type="FunFam" id="3.20.20.70:FF:000188">
    <property type="entry name" value="Mycofactocin radical SAM maturase MftC"/>
    <property type="match status" value="1"/>
</dbReference>
<evidence type="ECO:0000259" key="7">
    <source>
        <dbReference type="PROSITE" id="PS51918"/>
    </source>
</evidence>
<accession>A0A8E7B0Q1</accession>
<dbReference type="InterPro" id="IPR017200">
    <property type="entry name" value="PqqE-like"/>
</dbReference>
<keyword evidence="5" id="KW-0408">Iron</keyword>
<keyword evidence="2" id="KW-0004">4Fe-4S</keyword>
<evidence type="ECO:0000313" key="9">
    <source>
        <dbReference type="Proteomes" id="UP000680656"/>
    </source>
</evidence>
<dbReference type="InterPro" id="IPR006638">
    <property type="entry name" value="Elp3/MiaA/NifB-like_rSAM"/>
</dbReference>
<dbReference type="EMBL" id="CP075546">
    <property type="protein sequence ID" value="QVV90265.1"/>
    <property type="molecule type" value="Genomic_DNA"/>
</dbReference>
<evidence type="ECO:0000256" key="5">
    <source>
        <dbReference type="ARBA" id="ARBA00023004"/>
    </source>
</evidence>
<dbReference type="SMART" id="SM00729">
    <property type="entry name" value="Elp3"/>
    <property type="match status" value="1"/>
</dbReference>
<dbReference type="GO" id="GO:0051539">
    <property type="term" value="F:4 iron, 4 sulfur cluster binding"/>
    <property type="evidence" value="ECO:0007669"/>
    <property type="project" value="UniProtKB-KW"/>
</dbReference>
<keyword evidence="4" id="KW-0479">Metal-binding</keyword>
<evidence type="ECO:0000256" key="2">
    <source>
        <dbReference type="ARBA" id="ARBA00022485"/>
    </source>
</evidence>
<protein>
    <submittedName>
        <fullName evidence="8">Radical SAM protein</fullName>
    </submittedName>
</protein>
<dbReference type="SUPFAM" id="SSF102114">
    <property type="entry name" value="Radical SAM enzymes"/>
    <property type="match status" value="1"/>
</dbReference>
<dbReference type="GO" id="GO:0046872">
    <property type="term" value="F:metal ion binding"/>
    <property type="evidence" value="ECO:0007669"/>
    <property type="project" value="UniProtKB-KW"/>
</dbReference>
<evidence type="ECO:0000256" key="3">
    <source>
        <dbReference type="ARBA" id="ARBA00022691"/>
    </source>
</evidence>
<evidence type="ECO:0000256" key="4">
    <source>
        <dbReference type="ARBA" id="ARBA00022723"/>
    </source>
</evidence>
<dbReference type="PANTHER" id="PTHR11228:SF7">
    <property type="entry name" value="PQQA PEPTIDE CYCLASE"/>
    <property type="match status" value="1"/>
</dbReference>
<keyword evidence="6" id="KW-0411">Iron-sulfur</keyword>
<dbReference type="SFLD" id="SFLDG01386">
    <property type="entry name" value="main_SPASM_domain-containing"/>
    <property type="match status" value="1"/>
</dbReference>
<comment type="cofactor">
    <cofactor evidence="1">
        <name>[4Fe-4S] cluster</name>
        <dbReference type="ChEBI" id="CHEBI:49883"/>
    </cofactor>
</comment>
<keyword evidence="9" id="KW-1185">Reference proteome</keyword>
<dbReference type="SFLD" id="SFLDG01387">
    <property type="entry name" value="BtrN-like_SPASM_domain_contain"/>
    <property type="match status" value="1"/>
</dbReference>
<dbReference type="NCBIfam" id="TIGR04085">
    <property type="entry name" value="rSAM_more_4Fe4S"/>
    <property type="match status" value="1"/>
</dbReference>